<name>A0ABQ9EYZ3_TEGGR</name>
<dbReference type="SMART" id="SM00032">
    <property type="entry name" value="CCP"/>
    <property type="match status" value="1"/>
</dbReference>
<dbReference type="InterPro" id="IPR035976">
    <property type="entry name" value="Sushi/SCR/CCP_sf"/>
</dbReference>
<evidence type="ECO:0000256" key="3">
    <source>
        <dbReference type="SAM" id="MobiDB-lite"/>
    </source>
</evidence>
<dbReference type="InterPro" id="IPR000436">
    <property type="entry name" value="Sushi_SCR_CCP_dom"/>
</dbReference>
<dbReference type="Proteomes" id="UP001217089">
    <property type="component" value="Unassembled WGS sequence"/>
</dbReference>
<feature type="domain" description="Sushi" evidence="5">
    <location>
        <begin position="162"/>
        <end position="219"/>
    </location>
</feature>
<feature type="compositionally biased region" description="Basic and acidic residues" evidence="3">
    <location>
        <begin position="68"/>
        <end position="83"/>
    </location>
</feature>
<evidence type="ECO:0000259" key="5">
    <source>
        <dbReference type="PROSITE" id="PS50923"/>
    </source>
</evidence>
<evidence type="ECO:0000313" key="6">
    <source>
        <dbReference type="EMBL" id="KAJ8309526.1"/>
    </source>
</evidence>
<comment type="caution">
    <text evidence="2">Lacks conserved residue(s) required for the propagation of feature annotation.</text>
</comment>
<evidence type="ECO:0000256" key="2">
    <source>
        <dbReference type="PROSITE-ProRule" id="PRU00302"/>
    </source>
</evidence>
<feature type="region of interest" description="Disordered" evidence="3">
    <location>
        <begin position="65"/>
        <end position="105"/>
    </location>
</feature>
<accession>A0ABQ9EYZ3</accession>
<keyword evidence="4" id="KW-0472">Membrane</keyword>
<dbReference type="Pfam" id="PF00084">
    <property type="entry name" value="Sushi"/>
    <property type="match status" value="1"/>
</dbReference>
<keyword evidence="7" id="KW-1185">Reference proteome</keyword>
<proteinExistence type="predicted"/>
<reference evidence="6 7" key="1">
    <citation type="submission" date="2022-12" db="EMBL/GenBank/DDBJ databases">
        <title>Chromosome-level genome of Tegillarca granosa.</title>
        <authorList>
            <person name="Kim J."/>
        </authorList>
    </citation>
    <scope>NUCLEOTIDE SEQUENCE [LARGE SCALE GENOMIC DNA]</scope>
    <source>
        <strain evidence="6">Teg-2019</strain>
        <tissue evidence="6">Adductor muscle</tissue>
    </source>
</reference>
<feature type="disulfide bond" evidence="2">
    <location>
        <begin position="190"/>
        <end position="217"/>
    </location>
</feature>
<keyword evidence="4" id="KW-1133">Transmembrane helix</keyword>
<dbReference type="SUPFAM" id="SSF57535">
    <property type="entry name" value="Complement control module/SCR domain"/>
    <property type="match status" value="1"/>
</dbReference>
<sequence length="313" mass="36191">MAVNHDYANVIINLKNRSNVETDFKNRPKAKINFKNRTKAEANFKNRPKADPDFKTRPNAETVFKNRPNAELKRRSSRTDQMRRLSSRTDQMRRGNSRTDQMRRRTSTLKTIQRMNWKMSMRILIWKVHQSFVIVLVILSILSKEISRTSLESHSTENIDIKECGTPPSIDHGLYIMTGNSTGTIALYACVEGYYMKGIPAVFCQADGAWSLVKFSCIIGFQEFEFDKSTLYNKRYISDDNKTVSNYKTAENMTKGNGYGSTYIYDGVLGTRPFTKHDTIYFEVVIYYKILRTLRSEEIAFELGFSRLHSIGL</sequence>
<keyword evidence="2" id="KW-0768">Sushi</keyword>
<dbReference type="CDD" id="cd00033">
    <property type="entry name" value="CCP"/>
    <property type="match status" value="1"/>
</dbReference>
<evidence type="ECO:0000256" key="1">
    <source>
        <dbReference type="ARBA" id="ARBA00023157"/>
    </source>
</evidence>
<organism evidence="6 7">
    <name type="scientific">Tegillarca granosa</name>
    <name type="common">Malaysian cockle</name>
    <name type="synonym">Anadara granosa</name>
    <dbReference type="NCBI Taxonomy" id="220873"/>
    <lineage>
        <taxon>Eukaryota</taxon>
        <taxon>Metazoa</taxon>
        <taxon>Spiralia</taxon>
        <taxon>Lophotrochozoa</taxon>
        <taxon>Mollusca</taxon>
        <taxon>Bivalvia</taxon>
        <taxon>Autobranchia</taxon>
        <taxon>Pteriomorphia</taxon>
        <taxon>Arcoida</taxon>
        <taxon>Arcoidea</taxon>
        <taxon>Arcidae</taxon>
        <taxon>Tegillarca</taxon>
    </lineage>
</organism>
<gene>
    <name evidence="6" type="ORF">KUTeg_014400</name>
</gene>
<evidence type="ECO:0000256" key="4">
    <source>
        <dbReference type="SAM" id="Phobius"/>
    </source>
</evidence>
<protein>
    <recommendedName>
        <fullName evidence="5">Sushi domain-containing protein</fullName>
    </recommendedName>
</protein>
<feature type="transmembrane region" description="Helical" evidence="4">
    <location>
        <begin position="124"/>
        <end position="142"/>
    </location>
</feature>
<dbReference type="Gene3D" id="2.10.70.10">
    <property type="entry name" value="Complement Module, domain 1"/>
    <property type="match status" value="1"/>
</dbReference>
<comment type="caution">
    <text evidence="6">The sequence shown here is derived from an EMBL/GenBank/DDBJ whole genome shotgun (WGS) entry which is preliminary data.</text>
</comment>
<evidence type="ECO:0000313" key="7">
    <source>
        <dbReference type="Proteomes" id="UP001217089"/>
    </source>
</evidence>
<dbReference type="EMBL" id="JARBDR010000657">
    <property type="protein sequence ID" value="KAJ8309526.1"/>
    <property type="molecule type" value="Genomic_DNA"/>
</dbReference>
<dbReference type="PROSITE" id="PS50923">
    <property type="entry name" value="SUSHI"/>
    <property type="match status" value="1"/>
</dbReference>
<keyword evidence="1 2" id="KW-1015">Disulfide bond</keyword>
<keyword evidence="4" id="KW-0812">Transmembrane</keyword>